<gene>
    <name evidence="3" type="primary">LOC105037924</name>
</gene>
<dbReference type="Proteomes" id="UP000504607">
    <property type="component" value="Chromosome 1"/>
</dbReference>
<dbReference type="KEGG" id="egu:105037924"/>
<evidence type="ECO:0000313" key="3">
    <source>
        <dbReference type="RefSeq" id="XP_010911857.1"/>
    </source>
</evidence>
<evidence type="ECO:0000256" key="1">
    <source>
        <dbReference type="SAM" id="MobiDB-lite"/>
    </source>
</evidence>
<sequence length="328" mass="36479">MLIRHLLSNAPSHLLAIPGSNLARNTHILSSPPHPLHPVSLPRLSIQPHNPAFVARASADKRDKTIEEELEEVKAKILEEDEEEGNGGEVGDREVFPFSDGFRGDEGDSEGEGKGFSDSDVRSGRRDEKDYDRDPEIAEILGSCFDDPQKAQARVEERIRRKRNKIVQAKTGSATPMRVAFNKFDFSNSYIWFEFYNAPLPKDVSLICDAIRAWHIVGRLGGCNSMNMQLSQAPLDNKRPSYDASQGANVTPTTFYNIGDLEIQDNLARIWVDIGTSEPLLLDVLINALTCISSDHVGIKQVVFGGSEFENWKENFSSEDAGCSIHKI</sequence>
<dbReference type="InterPro" id="IPR021920">
    <property type="entry name" value="DUF3531"/>
</dbReference>
<feature type="compositionally biased region" description="Basic and acidic residues" evidence="1">
    <location>
        <begin position="102"/>
        <end position="133"/>
    </location>
</feature>
<evidence type="ECO:0000313" key="2">
    <source>
        <dbReference type="Proteomes" id="UP000504607"/>
    </source>
</evidence>
<name>A0A6I9QMS9_ELAGV</name>
<proteinExistence type="predicted"/>
<keyword evidence="2" id="KW-1185">Reference proteome</keyword>
<dbReference type="FunCoup" id="A0A6I9QMS9">
    <property type="interactions" value="757"/>
</dbReference>
<feature type="region of interest" description="Disordered" evidence="1">
    <location>
        <begin position="76"/>
        <end position="133"/>
    </location>
</feature>
<dbReference type="InParanoid" id="A0A6I9QMS9"/>
<dbReference type="GeneID" id="105037924"/>
<organism evidence="2 3">
    <name type="scientific">Elaeis guineensis var. tenera</name>
    <name type="common">Oil palm</name>
    <dbReference type="NCBI Taxonomy" id="51953"/>
    <lineage>
        <taxon>Eukaryota</taxon>
        <taxon>Viridiplantae</taxon>
        <taxon>Streptophyta</taxon>
        <taxon>Embryophyta</taxon>
        <taxon>Tracheophyta</taxon>
        <taxon>Spermatophyta</taxon>
        <taxon>Magnoliopsida</taxon>
        <taxon>Liliopsida</taxon>
        <taxon>Arecaceae</taxon>
        <taxon>Arecoideae</taxon>
        <taxon>Cocoseae</taxon>
        <taxon>Elaeidinae</taxon>
        <taxon>Elaeis</taxon>
    </lineage>
</organism>
<protein>
    <submittedName>
        <fullName evidence="3">Uncharacterized protein LOC105037924</fullName>
    </submittedName>
</protein>
<accession>A0A6I9QMS9</accession>
<reference evidence="3" key="1">
    <citation type="submission" date="2025-08" db="UniProtKB">
        <authorList>
            <consortium name="RefSeq"/>
        </authorList>
    </citation>
    <scope>IDENTIFICATION</scope>
</reference>
<dbReference type="Pfam" id="PF12049">
    <property type="entry name" value="DUF3531"/>
    <property type="match status" value="1"/>
</dbReference>
<dbReference type="PANTHER" id="PTHR46737">
    <property type="entry name" value="OS02G0827600 PROTEIN"/>
    <property type="match status" value="1"/>
</dbReference>
<dbReference type="AlphaFoldDB" id="A0A6I9QMS9"/>
<dbReference type="RefSeq" id="XP_010911857.1">
    <property type="nucleotide sequence ID" value="XM_010913555.3"/>
</dbReference>
<dbReference type="OrthoDB" id="2014339at2759"/>
<dbReference type="PANTHER" id="PTHR46737:SF3">
    <property type="entry name" value="OXIDOREDUCTASE_TRANSITION METAL ION-BINDING PROTEIN (DUF3531)"/>
    <property type="match status" value="1"/>
</dbReference>